<organism evidence="1 2">
    <name type="scientific">Citrus x changshan-huyou</name>
    <dbReference type="NCBI Taxonomy" id="2935761"/>
    <lineage>
        <taxon>Eukaryota</taxon>
        <taxon>Viridiplantae</taxon>
        <taxon>Streptophyta</taxon>
        <taxon>Embryophyta</taxon>
        <taxon>Tracheophyta</taxon>
        <taxon>Spermatophyta</taxon>
        <taxon>Magnoliopsida</taxon>
        <taxon>eudicotyledons</taxon>
        <taxon>Gunneridae</taxon>
        <taxon>Pentapetalae</taxon>
        <taxon>rosids</taxon>
        <taxon>malvids</taxon>
        <taxon>Sapindales</taxon>
        <taxon>Rutaceae</taxon>
        <taxon>Aurantioideae</taxon>
        <taxon>Citrus</taxon>
    </lineage>
</organism>
<accession>A0AAP0M6P5</accession>
<proteinExistence type="predicted"/>
<evidence type="ECO:0000313" key="2">
    <source>
        <dbReference type="Proteomes" id="UP001428341"/>
    </source>
</evidence>
<gene>
    <name evidence="1" type="ORF">WN944_014327</name>
</gene>
<comment type="caution">
    <text evidence="1">The sequence shown here is derived from an EMBL/GenBank/DDBJ whole genome shotgun (WGS) entry which is preliminary data.</text>
</comment>
<keyword evidence="2" id="KW-1185">Reference proteome</keyword>
<protein>
    <submittedName>
        <fullName evidence="1">Uncharacterized protein</fullName>
    </submittedName>
</protein>
<evidence type="ECO:0000313" key="1">
    <source>
        <dbReference type="EMBL" id="KAK9199139.1"/>
    </source>
</evidence>
<name>A0AAP0M6P5_9ROSI</name>
<reference evidence="1 2" key="1">
    <citation type="submission" date="2024-05" db="EMBL/GenBank/DDBJ databases">
        <title>Haplotype-resolved chromosome-level genome assembly of Huyou (Citrus changshanensis).</title>
        <authorList>
            <person name="Miao C."/>
            <person name="Chen W."/>
            <person name="Wu Y."/>
            <person name="Wang L."/>
            <person name="Zhao S."/>
            <person name="Grierson D."/>
            <person name="Xu C."/>
            <person name="Chen K."/>
        </authorList>
    </citation>
    <scope>NUCLEOTIDE SEQUENCE [LARGE SCALE GENOMIC DNA]</scope>
    <source>
        <strain evidence="1">01-14</strain>
        <tissue evidence="1">Leaf</tissue>
    </source>
</reference>
<dbReference type="EMBL" id="JBCGBO010000005">
    <property type="protein sequence ID" value="KAK9199139.1"/>
    <property type="molecule type" value="Genomic_DNA"/>
</dbReference>
<sequence>MEVSLAQKLCGGTIVEVSNVEKAKNWRHYNSYAYPFIPSFNLSIFQKIQRFMNMEGAKSGDLVPFPSFFAMRIVRNNLLELEWRGVALDFNLLTLRTQVFSALPIQLLHLHHLFQQRLFDQVRINLVATSLFTNNNI</sequence>
<dbReference type="Proteomes" id="UP001428341">
    <property type="component" value="Unassembled WGS sequence"/>
</dbReference>
<dbReference type="AlphaFoldDB" id="A0AAP0M6P5"/>